<evidence type="ECO:0000313" key="1">
    <source>
        <dbReference type="EMBL" id="BAD22063.1"/>
    </source>
</evidence>
<gene>
    <name evidence="1" type="primary">P0527E02.40</name>
</gene>
<sequence length="113" mass="12433">MERGSNQQWERTACDGEKYYRLERAPLPPAFSPSLVTMERWGIGGATGVRGPVVHCGSSQPTTFLFGGWSSSVMRCCRFPSPRRPPPTWGELVMRGQDGVGEGGRSKLVAENF</sequence>
<reference evidence="2" key="2">
    <citation type="journal article" date="2008" name="Nucleic Acids Res.">
        <title>The rice annotation project database (RAP-DB): 2008 update.</title>
        <authorList>
            <consortium name="The rice annotation project (RAP)"/>
        </authorList>
    </citation>
    <scope>GENOME REANNOTATION</scope>
    <source>
        <strain evidence="2">cv. Nipponbare</strain>
    </source>
</reference>
<name>Q6K5R2_ORYSJ</name>
<evidence type="ECO:0000313" key="2">
    <source>
        <dbReference type="Proteomes" id="UP000000763"/>
    </source>
</evidence>
<reference evidence="2" key="1">
    <citation type="journal article" date="2005" name="Nature">
        <title>The map-based sequence of the rice genome.</title>
        <authorList>
            <consortium name="International rice genome sequencing project (IRGSP)"/>
            <person name="Matsumoto T."/>
            <person name="Wu J."/>
            <person name="Kanamori H."/>
            <person name="Katayose Y."/>
            <person name="Fujisawa M."/>
            <person name="Namiki N."/>
            <person name="Mizuno H."/>
            <person name="Yamamoto K."/>
            <person name="Antonio B.A."/>
            <person name="Baba T."/>
            <person name="Sakata K."/>
            <person name="Nagamura Y."/>
            <person name="Aoki H."/>
            <person name="Arikawa K."/>
            <person name="Arita K."/>
            <person name="Bito T."/>
            <person name="Chiden Y."/>
            <person name="Fujitsuka N."/>
            <person name="Fukunaka R."/>
            <person name="Hamada M."/>
            <person name="Harada C."/>
            <person name="Hayashi A."/>
            <person name="Hijishita S."/>
            <person name="Honda M."/>
            <person name="Hosokawa S."/>
            <person name="Ichikawa Y."/>
            <person name="Idonuma A."/>
            <person name="Iijima M."/>
            <person name="Ikeda M."/>
            <person name="Ikeno M."/>
            <person name="Ito K."/>
            <person name="Ito S."/>
            <person name="Ito T."/>
            <person name="Ito Y."/>
            <person name="Ito Y."/>
            <person name="Iwabuchi A."/>
            <person name="Kamiya K."/>
            <person name="Karasawa W."/>
            <person name="Kurita K."/>
            <person name="Katagiri S."/>
            <person name="Kikuta A."/>
            <person name="Kobayashi H."/>
            <person name="Kobayashi N."/>
            <person name="Machita K."/>
            <person name="Maehara T."/>
            <person name="Masukawa M."/>
            <person name="Mizubayashi T."/>
            <person name="Mukai Y."/>
            <person name="Nagasaki H."/>
            <person name="Nagata Y."/>
            <person name="Naito S."/>
            <person name="Nakashima M."/>
            <person name="Nakama Y."/>
            <person name="Nakamichi Y."/>
            <person name="Nakamura M."/>
            <person name="Meguro A."/>
            <person name="Negishi M."/>
            <person name="Ohta I."/>
            <person name="Ohta T."/>
            <person name="Okamoto M."/>
            <person name="Ono N."/>
            <person name="Saji S."/>
            <person name="Sakaguchi M."/>
            <person name="Sakai K."/>
            <person name="Shibata M."/>
            <person name="Shimokawa T."/>
            <person name="Song J."/>
            <person name="Takazaki Y."/>
            <person name="Terasawa K."/>
            <person name="Tsugane M."/>
            <person name="Tsuji K."/>
            <person name="Ueda S."/>
            <person name="Waki K."/>
            <person name="Yamagata H."/>
            <person name="Yamamoto M."/>
            <person name="Yamamoto S."/>
            <person name="Yamane H."/>
            <person name="Yoshiki S."/>
            <person name="Yoshihara R."/>
            <person name="Yukawa K."/>
            <person name="Zhong H."/>
            <person name="Yano M."/>
            <person name="Yuan Q."/>
            <person name="Ouyang S."/>
            <person name="Liu J."/>
            <person name="Jones K.M."/>
            <person name="Gansberger K."/>
            <person name="Moffat K."/>
            <person name="Hill J."/>
            <person name="Bera J."/>
            <person name="Fadrosh D."/>
            <person name="Jin S."/>
            <person name="Johri S."/>
            <person name="Kim M."/>
            <person name="Overton L."/>
            <person name="Reardon M."/>
            <person name="Tsitrin T."/>
            <person name="Vuong H."/>
            <person name="Weaver B."/>
            <person name="Ciecko A."/>
            <person name="Tallon L."/>
            <person name="Jackson J."/>
            <person name="Pai G."/>
            <person name="Aken S.V."/>
            <person name="Utterback T."/>
            <person name="Reidmuller S."/>
            <person name="Feldblyum T."/>
            <person name="Hsiao J."/>
            <person name="Zismann V."/>
            <person name="Iobst S."/>
            <person name="de Vazeille A.R."/>
            <person name="Buell C.R."/>
            <person name="Ying K."/>
            <person name="Li Y."/>
            <person name="Lu T."/>
            <person name="Huang Y."/>
            <person name="Zhao Q."/>
            <person name="Feng Q."/>
            <person name="Zhang L."/>
            <person name="Zhu J."/>
            <person name="Weng Q."/>
            <person name="Mu J."/>
            <person name="Lu Y."/>
            <person name="Fan D."/>
            <person name="Liu Y."/>
            <person name="Guan J."/>
            <person name="Zhang Y."/>
            <person name="Yu S."/>
            <person name="Liu X."/>
            <person name="Zhang Y."/>
            <person name="Hong G."/>
            <person name="Han B."/>
            <person name="Choisne N."/>
            <person name="Demange N."/>
            <person name="Orjeda G."/>
            <person name="Samain S."/>
            <person name="Cattolico L."/>
            <person name="Pelletier E."/>
            <person name="Couloux A."/>
            <person name="Segurens B."/>
            <person name="Wincker P."/>
            <person name="D'Hont A."/>
            <person name="Scarpelli C."/>
            <person name="Weissenbach J."/>
            <person name="Salanoubat M."/>
            <person name="Quetier F."/>
            <person name="Yu Y."/>
            <person name="Kim H.R."/>
            <person name="Rambo T."/>
            <person name="Currie J."/>
            <person name="Collura K."/>
            <person name="Luo M."/>
            <person name="Yang T."/>
            <person name="Ammiraju J.S.S."/>
            <person name="Engler F."/>
            <person name="Soderlund C."/>
            <person name="Wing R.A."/>
            <person name="Palmer L.E."/>
            <person name="de la Bastide M."/>
            <person name="Spiegel L."/>
            <person name="Nascimento L."/>
            <person name="Zutavern T."/>
            <person name="O'Shaughnessy A."/>
            <person name="Dike S."/>
            <person name="Dedhia N."/>
            <person name="Preston R."/>
            <person name="Balija V."/>
            <person name="McCombie W.R."/>
            <person name="Chow T."/>
            <person name="Chen H."/>
            <person name="Chung M."/>
            <person name="Chen C."/>
            <person name="Shaw J."/>
            <person name="Wu H."/>
            <person name="Hsiao K."/>
            <person name="Chao Y."/>
            <person name="Chu M."/>
            <person name="Cheng C."/>
            <person name="Hour A."/>
            <person name="Lee P."/>
            <person name="Lin S."/>
            <person name="Lin Y."/>
            <person name="Liou J."/>
            <person name="Liu S."/>
            <person name="Hsing Y."/>
            <person name="Raghuvanshi S."/>
            <person name="Mohanty A."/>
            <person name="Bharti A.K."/>
            <person name="Gaur A."/>
            <person name="Gupta V."/>
            <person name="Kumar D."/>
            <person name="Ravi V."/>
            <person name="Vij S."/>
            <person name="Kapur A."/>
            <person name="Khurana P."/>
            <person name="Khurana P."/>
            <person name="Khurana J.P."/>
            <person name="Tyagi A.K."/>
            <person name="Gaikwad K."/>
            <person name="Singh A."/>
            <person name="Dalal V."/>
            <person name="Srivastava S."/>
            <person name="Dixit A."/>
            <person name="Pal A.K."/>
            <person name="Ghazi I.A."/>
            <person name="Yadav M."/>
            <person name="Pandit A."/>
            <person name="Bhargava A."/>
            <person name="Sureshbabu K."/>
            <person name="Batra K."/>
            <person name="Sharma T.R."/>
            <person name="Mohapatra T."/>
            <person name="Singh N.K."/>
            <person name="Messing J."/>
            <person name="Nelson A.B."/>
            <person name="Fuks G."/>
            <person name="Kavchok S."/>
            <person name="Keizer G."/>
            <person name="Linton E."/>
            <person name="Llaca V."/>
            <person name="Song R."/>
            <person name="Tanyolac B."/>
            <person name="Young S."/>
            <person name="Ho-Il K."/>
            <person name="Hahn J.H."/>
            <person name="Sangsakoo G."/>
            <person name="Vanavichit A."/>
            <person name="de Mattos Luiz.A.T."/>
            <person name="Zimmer P.D."/>
            <person name="Malone G."/>
            <person name="Dellagostin O."/>
            <person name="de Oliveira A.C."/>
            <person name="Bevan M."/>
            <person name="Bancroft I."/>
            <person name="Minx P."/>
            <person name="Cordum H."/>
            <person name="Wilson R."/>
            <person name="Cheng Z."/>
            <person name="Jin W."/>
            <person name="Jiang J."/>
            <person name="Leong S.A."/>
            <person name="Iwama H."/>
            <person name="Gojobori T."/>
            <person name="Itoh T."/>
            <person name="Niimura Y."/>
            <person name="Fujii Y."/>
            <person name="Habara T."/>
            <person name="Sakai H."/>
            <person name="Sato Y."/>
            <person name="Wilson G."/>
            <person name="Kumar K."/>
            <person name="McCouch S."/>
            <person name="Juretic N."/>
            <person name="Hoen D."/>
            <person name="Wright S."/>
            <person name="Bruskiewich R."/>
            <person name="Bureau T."/>
            <person name="Miyao A."/>
            <person name="Hirochika H."/>
            <person name="Nishikawa T."/>
            <person name="Kadowaki K."/>
            <person name="Sugiura M."/>
            <person name="Burr B."/>
            <person name="Sasaki T."/>
        </authorList>
    </citation>
    <scope>NUCLEOTIDE SEQUENCE [LARGE SCALE GENOMIC DNA]</scope>
    <source>
        <strain evidence="2">cv. Nipponbare</strain>
    </source>
</reference>
<dbReference type="AlphaFoldDB" id="Q6K5R2"/>
<accession>Q6K5R2</accession>
<organism evidence="1 2">
    <name type="scientific">Oryza sativa subsp. japonica</name>
    <name type="common">Rice</name>
    <dbReference type="NCBI Taxonomy" id="39947"/>
    <lineage>
        <taxon>Eukaryota</taxon>
        <taxon>Viridiplantae</taxon>
        <taxon>Streptophyta</taxon>
        <taxon>Embryophyta</taxon>
        <taxon>Tracheophyta</taxon>
        <taxon>Spermatophyta</taxon>
        <taxon>Magnoliopsida</taxon>
        <taxon>Liliopsida</taxon>
        <taxon>Poales</taxon>
        <taxon>Poaceae</taxon>
        <taxon>BOP clade</taxon>
        <taxon>Oryzoideae</taxon>
        <taxon>Oryzeae</taxon>
        <taxon>Oryzinae</taxon>
        <taxon>Oryza</taxon>
        <taxon>Oryza sativa</taxon>
    </lineage>
</organism>
<dbReference type="EMBL" id="AP005316">
    <property type="protein sequence ID" value="BAD22063.1"/>
    <property type="molecule type" value="Genomic_DNA"/>
</dbReference>
<dbReference type="Proteomes" id="UP000000763">
    <property type="component" value="Chromosome 2"/>
</dbReference>
<protein>
    <submittedName>
        <fullName evidence="1">Uncharacterized protein</fullName>
    </submittedName>
</protein>
<proteinExistence type="predicted"/>